<evidence type="ECO:0000313" key="7">
    <source>
        <dbReference type="Proteomes" id="UP001549047"/>
    </source>
</evidence>
<dbReference type="Proteomes" id="UP001549047">
    <property type="component" value="Unassembled WGS sequence"/>
</dbReference>
<dbReference type="PIRSF" id="PIRSF002741">
    <property type="entry name" value="MppA"/>
    <property type="match status" value="1"/>
</dbReference>
<feature type="chain" id="PRO_5045375008" evidence="4">
    <location>
        <begin position="26"/>
        <end position="495"/>
    </location>
</feature>
<dbReference type="CDD" id="cd08494">
    <property type="entry name" value="PBP2_NikA_DppA_OppA_like_6"/>
    <property type="match status" value="1"/>
</dbReference>
<gene>
    <name evidence="6" type="ORF">ABID16_003349</name>
</gene>
<comment type="caution">
    <text evidence="6">The sequence shown here is derived from an EMBL/GenBank/DDBJ whole genome shotgun (WGS) entry which is preliminary data.</text>
</comment>
<dbReference type="InterPro" id="IPR039424">
    <property type="entry name" value="SBP_5"/>
</dbReference>
<dbReference type="SUPFAM" id="SSF53850">
    <property type="entry name" value="Periplasmic binding protein-like II"/>
    <property type="match status" value="1"/>
</dbReference>
<dbReference type="Gene3D" id="3.40.190.10">
    <property type="entry name" value="Periplasmic binding protein-like II"/>
    <property type="match status" value="1"/>
</dbReference>
<reference evidence="6 7" key="1">
    <citation type="submission" date="2024-06" db="EMBL/GenBank/DDBJ databases">
        <title>Genomic Encyclopedia of Type Strains, Phase IV (KMG-IV): sequencing the most valuable type-strain genomes for metagenomic binning, comparative biology and taxonomic classification.</title>
        <authorList>
            <person name="Goeker M."/>
        </authorList>
    </citation>
    <scope>NUCLEOTIDE SEQUENCE [LARGE SCALE GENOMIC DNA]</scope>
    <source>
        <strain evidence="6 7">DSM 29780</strain>
    </source>
</reference>
<sequence>MNSLMKLMTTAAILVATSALTPAFAANTAITVGMVLEPPNLDPTSGAAAAIREVTYANIFQGLTRFDANGAIVPDLAKSWDISADGLTYTFHLASGVKFHDGTPFSADDVKFSLDRARAPDSTNAQKGLFADIASVDVVDAATVKVTLKKPNGNFLFNMAWGDAVILSPKSIVTEATNPVGTGPFKFVNWVKGDRVELAKFDGYWGTPVKLDKVTFKFISDPSAAFAAVMAGDVDAFPLFPAVETLEQFKADPRFAVIAGNTEGETLLAMNNGKKPFDNIKVREAVAHAVNRKEIIDGAMFGYGTPIGTHFAPHNPDYVDLTAQSNYDPEKSKALLKEAGYPDGFTVSLKLPPPPYARRGGEIIAAQLAKVGIKAEITNVEWAQWLEQVFKGKEYDLTIVSHTEPMDIDIYGRDNYYFNYKSDAFKKIMTDLSGTTDPAKRSELLKAAQKQIADDYVNAFLFELPKLGVANAKIVGLWKNQPTPSNDMSEVYWKD</sequence>
<keyword evidence="3 4" id="KW-0732">Signal</keyword>
<dbReference type="PANTHER" id="PTHR30290:SF38">
    <property type="entry name" value="D,D-DIPEPTIDE-BINDING PERIPLASMIC PROTEIN DDPA-RELATED"/>
    <property type="match status" value="1"/>
</dbReference>
<evidence type="ECO:0000256" key="1">
    <source>
        <dbReference type="ARBA" id="ARBA00004418"/>
    </source>
</evidence>
<dbReference type="EMBL" id="JBEPMB010000005">
    <property type="protein sequence ID" value="MET3615006.1"/>
    <property type="molecule type" value="Genomic_DNA"/>
</dbReference>
<evidence type="ECO:0000256" key="4">
    <source>
        <dbReference type="SAM" id="SignalP"/>
    </source>
</evidence>
<feature type="domain" description="Solute-binding protein family 5" evidence="5">
    <location>
        <begin position="72"/>
        <end position="406"/>
    </location>
</feature>
<dbReference type="Pfam" id="PF00496">
    <property type="entry name" value="SBP_bac_5"/>
    <property type="match status" value="1"/>
</dbReference>
<dbReference type="InterPro" id="IPR030678">
    <property type="entry name" value="Peptide/Ni-bd"/>
</dbReference>
<dbReference type="PANTHER" id="PTHR30290">
    <property type="entry name" value="PERIPLASMIC BINDING COMPONENT OF ABC TRANSPORTER"/>
    <property type="match status" value="1"/>
</dbReference>
<comment type="subcellular location">
    <subcellularLocation>
        <location evidence="1">Periplasm</location>
    </subcellularLocation>
</comment>
<protein>
    <submittedName>
        <fullName evidence="6">Peptide/nickel transport system substrate-binding protein</fullName>
    </submittedName>
</protein>
<comment type="similarity">
    <text evidence="2">Belongs to the bacterial solute-binding protein 5 family.</text>
</comment>
<evidence type="ECO:0000259" key="5">
    <source>
        <dbReference type="Pfam" id="PF00496"/>
    </source>
</evidence>
<organism evidence="6 7">
    <name type="scientific">Rhizobium aquaticum</name>
    <dbReference type="NCBI Taxonomy" id="1549636"/>
    <lineage>
        <taxon>Bacteria</taxon>
        <taxon>Pseudomonadati</taxon>
        <taxon>Pseudomonadota</taxon>
        <taxon>Alphaproteobacteria</taxon>
        <taxon>Hyphomicrobiales</taxon>
        <taxon>Rhizobiaceae</taxon>
        <taxon>Rhizobium/Agrobacterium group</taxon>
        <taxon>Rhizobium</taxon>
    </lineage>
</organism>
<dbReference type="RefSeq" id="WP_354557490.1">
    <property type="nucleotide sequence ID" value="NZ_JBEPMB010000005.1"/>
</dbReference>
<dbReference type="InterPro" id="IPR000914">
    <property type="entry name" value="SBP_5_dom"/>
</dbReference>
<proteinExistence type="inferred from homology"/>
<accession>A0ABV2J2P0</accession>
<dbReference type="Gene3D" id="3.10.105.10">
    <property type="entry name" value="Dipeptide-binding Protein, Domain 3"/>
    <property type="match status" value="1"/>
</dbReference>
<evidence type="ECO:0000313" key="6">
    <source>
        <dbReference type="EMBL" id="MET3615006.1"/>
    </source>
</evidence>
<feature type="signal peptide" evidence="4">
    <location>
        <begin position="1"/>
        <end position="25"/>
    </location>
</feature>
<name>A0ABV2J2P0_9HYPH</name>
<evidence type="ECO:0000256" key="2">
    <source>
        <dbReference type="ARBA" id="ARBA00005695"/>
    </source>
</evidence>
<dbReference type="Gene3D" id="3.90.76.10">
    <property type="entry name" value="Dipeptide-binding Protein, Domain 1"/>
    <property type="match status" value="1"/>
</dbReference>
<keyword evidence="7" id="KW-1185">Reference proteome</keyword>
<evidence type="ECO:0000256" key="3">
    <source>
        <dbReference type="ARBA" id="ARBA00022729"/>
    </source>
</evidence>